<protein>
    <recommendedName>
        <fullName evidence="1">DNA (cytosine-5-)-methyltransferase</fullName>
        <ecNumber evidence="1">2.1.1.37</ecNumber>
    </recommendedName>
</protein>
<accession>A0ABX8WCG0</accession>
<dbReference type="InterPro" id="IPR050390">
    <property type="entry name" value="C5-Methyltransferase"/>
</dbReference>
<comment type="similarity">
    <text evidence="7">Belongs to the class I-like SAM-binding methyltransferase superfamily. C5-methyltransferase family.</text>
</comment>
<dbReference type="Gene3D" id="3.40.50.150">
    <property type="entry name" value="Vaccinia Virus protein VP39"/>
    <property type="match status" value="1"/>
</dbReference>
<dbReference type="PROSITE" id="PS51679">
    <property type="entry name" value="SAM_MT_C5"/>
    <property type="match status" value="1"/>
</dbReference>
<dbReference type="InterPro" id="IPR001525">
    <property type="entry name" value="C5_MeTfrase"/>
</dbReference>
<dbReference type="PANTHER" id="PTHR10629:SF52">
    <property type="entry name" value="DNA (CYTOSINE-5)-METHYLTRANSFERASE 1"/>
    <property type="match status" value="1"/>
</dbReference>
<dbReference type="Pfam" id="PF00145">
    <property type="entry name" value="DNA_methylase"/>
    <property type="match status" value="2"/>
</dbReference>
<evidence type="ECO:0000256" key="5">
    <source>
        <dbReference type="ARBA" id="ARBA00022747"/>
    </source>
</evidence>
<dbReference type="GO" id="GO:0008168">
    <property type="term" value="F:methyltransferase activity"/>
    <property type="evidence" value="ECO:0007669"/>
    <property type="project" value="UniProtKB-KW"/>
</dbReference>
<dbReference type="RefSeq" id="WP_220305055.1">
    <property type="nucleotide sequence ID" value="NZ_CP080590.1"/>
</dbReference>
<keyword evidence="9" id="KW-1185">Reference proteome</keyword>
<sequence length="554" mass="61901">MIDIFAGPGGLSEGFSRYADWFNDEEIQFRSVLSIEKDETAIRTLTLRAFYRQFVGELPPEYWAVVKGQASVSILEGFPEWKAAQRHVWQAELGVVSNDELHTRIELRLKGADEWLLIGGPPCQAYSLMGRARMTGIGFEGRSDAEAAEETRRQRLESFHKDVRHVLYREYLRIIAVHQPTAFVMENVRGILSAKLPGADGSMHPVFDRIRSDLQDPWASLADDEDLDQLRSLARPGSPRYRLHALSVEETGLWQNEPSNADFLLKSEDFGVPQRRHRVIVVGIREDHSGSPAPLKRARSSTVRDAIGQMPIIRSGLSAGKDSDVEWSARRACAALPLLEAPIADGVRNAVQTALADQETPLDRGGPFVSWIPANRKNSVLDAWLSSPELKGIIQHESRTHMDSDLARYLYAAASAQVTGRTPRLHQWPKELLPKHRNVAVGKAGEIDVSGFLDRFKVQIWDEPSSTVTSHIAKDGHYFIHPDPSQNRSLTVREAARLQTFPDDYFFCGNRTQQYHQVGNAVPPLLAVQLARSVSDIFRAGVTLSMPVKEVAVG</sequence>
<dbReference type="PANTHER" id="PTHR10629">
    <property type="entry name" value="CYTOSINE-SPECIFIC METHYLTRANSFERASE"/>
    <property type="match status" value="1"/>
</dbReference>
<evidence type="ECO:0000256" key="2">
    <source>
        <dbReference type="ARBA" id="ARBA00022603"/>
    </source>
</evidence>
<proteinExistence type="inferred from homology"/>
<reference evidence="8 9" key="1">
    <citation type="submission" date="2021-08" db="EMBL/GenBank/DDBJ databases">
        <title>Devosia salina sp. nov., isolated from the South China Sea sediment.</title>
        <authorList>
            <person name="Zhou Z."/>
        </authorList>
    </citation>
    <scope>NUCLEOTIDE SEQUENCE [LARGE SCALE GENOMIC DNA]</scope>
    <source>
        <strain evidence="8 9">SCS-3</strain>
    </source>
</reference>
<evidence type="ECO:0000313" key="9">
    <source>
        <dbReference type="Proteomes" id="UP000825799"/>
    </source>
</evidence>
<comment type="catalytic activity">
    <reaction evidence="6">
        <text>a 2'-deoxycytidine in DNA + S-adenosyl-L-methionine = a 5-methyl-2'-deoxycytidine in DNA + S-adenosyl-L-homocysteine + H(+)</text>
        <dbReference type="Rhea" id="RHEA:13681"/>
        <dbReference type="Rhea" id="RHEA-COMP:11369"/>
        <dbReference type="Rhea" id="RHEA-COMP:11370"/>
        <dbReference type="ChEBI" id="CHEBI:15378"/>
        <dbReference type="ChEBI" id="CHEBI:57856"/>
        <dbReference type="ChEBI" id="CHEBI:59789"/>
        <dbReference type="ChEBI" id="CHEBI:85452"/>
        <dbReference type="ChEBI" id="CHEBI:85454"/>
        <dbReference type="EC" id="2.1.1.37"/>
    </reaction>
</comment>
<keyword evidence="2 7" id="KW-0489">Methyltransferase</keyword>
<organism evidence="8 9">
    <name type="scientific">Devosia salina</name>
    <dbReference type="NCBI Taxonomy" id="2860336"/>
    <lineage>
        <taxon>Bacteria</taxon>
        <taxon>Pseudomonadati</taxon>
        <taxon>Pseudomonadota</taxon>
        <taxon>Alphaproteobacteria</taxon>
        <taxon>Hyphomicrobiales</taxon>
        <taxon>Devosiaceae</taxon>
        <taxon>Devosia</taxon>
    </lineage>
</organism>
<dbReference type="GO" id="GO:0032259">
    <property type="term" value="P:methylation"/>
    <property type="evidence" value="ECO:0007669"/>
    <property type="project" value="UniProtKB-KW"/>
</dbReference>
<dbReference type="InterPro" id="IPR029063">
    <property type="entry name" value="SAM-dependent_MTases_sf"/>
</dbReference>
<evidence type="ECO:0000313" key="8">
    <source>
        <dbReference type="EMBL" id="QYO76568.1"/>
    </source>
</evidence>
<keyword evidence="4 7" id="KW-0949">S-adenosyl-L-methionine</keyword>
<name>A0ABX8WCG0_9HYPH</name>
<evidence type="ECO:0000256" key="6">
    <source>
        <dbReference type="ARBA" id="ARBA00047422"/>
    </source>
</evidence>
<evidence type="ECO:0000256" key="7">
    <source>
        <dbReference type="PROSITE-ProRule" id="PRU01016"/>
    </source>
</evidence>
<feature type="active site" evidence="7">
    <location>
        <position position="123"/>
    </location>
</feature>
<keyword evidence="3 7" id="KW-0808">Transferase</keyword>
<dbReference type="EMBL" id="CP080590">
    <property type="protein sequence ID" value="QYO76568.1"/>
    <property type="molecule type" value="Genomic_DNA"/>
</dbReference>
<evidence type="ECO:0000256" key="3">
    <source>
        <dbReference type="ARBA" id="ARBA00022679"/>
    </source>
</evidence>
<evidence type="ECO:0000256" key="1">
    <source>
        <dbReference type="ARBA" id="ARBA00011975"/>
    </source>
</evidence>
<dbReference type="EC" id="2.1.1.37" evidence="1"/>
<evidence type="ECO:0000256" key="4">
    <source>
        <dbReference type="ARBA" id="ARBA00022691"/>
    </source>
</evidence>
<dbReference type="Gene3D" id="3.90.120.10">
    <property type="entry name" value="DNA Methylase, subunit A, domain 2"/>
    <property type="match status" value="1"/>
</dbReference>
<keyword evidence="5" id="KW-0680">Restriction system</keyword>
<dbReference type="Proteomes" id="UP000825799">
    <property type="component" value="Chromosome"/>
</dbReference>
<dbReference type="SUPFAM" id="SSF53335">
    <property type="entry name" value="S-adenosyl-L-methionine-dependent methyltransferases"/>
    <property type="match status" value="1"/>
</dbReference>
<gene>
    <name evidence="8" type="ORF">K1X15_18575</name>
</gene>